<dbReference type="PANTHER" id="PTHR21308">
    <property type="entry name" value="PHYTANOYL-COA ALPHA-HYDROXYLASE"/>
    <property type="match status" value="1"/>
</dbReference>
<dbReference type="InParanoid" id="W2RKD1"/>
<dbReference type="HOGENOM" id="CLU_063392_0_0_1"/>
<dbReference type="GO" id="GO:0048244">
    <property type="term" value="F:phytanoyl-CoA dioxygenase activity"/>
    <property type="evidence" value="ECO:0007669"/>
    <property type="project" value="InterPro"/>
</dbReference>
<proteinExistence type="predicted"/>
<reference evidence="1 2" key="1">
    <citation type="submission" date="2013-03" db="EMBL/GenBank/DDBJ databases">
        <title>The Genome Sequence of Phialophora europaea CBS 101466.</title>
        <authorList>
            <consortium name="The Broad Institute Genomics Platform"/>
            <person name="Cuomo C."/>
            <person name="de Hoog S."/>
            <person name="Gorbushina A."/>
            <person name="Walker B."/>
            <person name="Young S.K."/>
            <person name="Zeng Q."/>
            <person name="Gargeya S."/>
            <person name="Fitzgerald M."/>
            <person name="Haas B."/>
            <person name="Abouelleil A."/>
            <person name="Allen A.W."/>
            <person name="Alvarado L."/>
            <person name="Arachchi H.M."/>
            <person name="Berlin A.M."/>
            <person name="Chapman S.B."/>
            <person name="Gainer-Dewar J."/>
            <person name="Goldberg J."/>
            <person name="Griggs A."/>
            <person name="Gujja S."/>
            <person name="Hansen M."/>
            <person name="Howarth C."/>
            <person name="Imamovic A."/>
            <person name="Ireland A."/>
            <person name="Larimer J."/>
            <person name="McCowan C."/>
            <person name="Murphy C."/>
            <person name="Pearson M."/>
            <person name="Poon T.W."/>
            <person name="Priest M."/>
            <person name="Roberts A."/>
            <person name="Saif S."/>
            <person name="Shea T."/>
            <person name="Sisk P."/>
            <person name="Sykes S."/>
            <person name="Wortman J."/>
            <person name="Nusbaum C."/>
            <person name="Birren B."/>
        </authorList>
    </citation>
    <scope>NUCLEOTIDE SEQUENCE [LARGE SCALE GENOMIC DNA]</scope>
    <source>
        <strain evidence="1 2">CBS 101466</strain>
    </source>
</reference>
<evidence type="ECO:0008006" key="3">
    <source>
        <dbReference type="Google" id="ProtNLM"/>
    </source>
</evidence>
<dbReference type="Gene3D" id="2.60.120.620">
    <property type="entry name" value="q2cbj1_9rhob like domain"/>
    <property type="match status" value="1"/>
</dbReference>
<dbReference type="GeneID" id="19976412"/>
<dbReference type="SUPFAM" id="SSF51197">
    <property type="entry name" value="Clavaminate synthase-like"/>
    <property type="match status" value="1"/>
</dbReference>
<dbReference type="EMBL" id="KB822725">
    <property type="protein sequence ID" value="ETN36795.1"/>
    <property type="molecule type" value="Genomic_DNA"/>
</dbReference>
<evidence type="ECO:0000313" key="2">
    <source>
        <dbReference type="Proteomes" id="UP000030752"/>
    </source>
</evidence>
<keyword evidence="2" id="KW-1185">Reference proteome</keyword>
<name>W2RKD1_CYPE1</name>
<dbReference type="AlphaFoldDB" id="W2RKD1"/>
<gene>
    <name evidence="1" type="ORF">HMPREF1541_09073</name>
</gene>
<dbReference type="Pfam" id="PF05721">
    <property type="entry name" value="PhyH"/>
    <property type="match status" value="1"/>
</dbReference>
<accession>W2RKD1</accession>
<protein>
    <recommendedName>
        <fullName evidence="3">Phytanoyl-CoA dioxygenase</fullName>
    </recommendedName>
</protein>
<dbReference type="PANTHER" id="PTHR21308:SF8">
    <property type="entry name" value="PHYTANOYL-COA DIOXYGENASE FAMILY PROTEIN (AFU_ORTHOLOGUE AFUA_2G09620)"/>
    <property type="match status" value="1"/>
</dbReference>
<dbReference type="eggNOG" id="ENOG502QW00">
    <property type="taxonomic scope" value="Eukaryota"/>
</dbReference>
<dbReference type="GO" id="GO:0001561">
    <property type="term" value="P:fatty acid alpha-oxidation"/>
    <property type="evidence" value="ECO:0007669"/>
    <property type="project" value="InterPro"/>
</dbReference>
<evidence type="ECO:0000313" key="1">
    <source>
        <dbReference type="EMBL" id="ETN36795.1"/>
    </source>
</evidence>
<dbReference type="InterPro" id="IPR047128">
    <property type="entry name" value="PhyH"/>
</dbReference>
<dbReference type="STRING" id="1220924.W2RKD1"/>
<organism evidence="1 2">
    <name type="scientific">Cyphellophora europaea (strain CBS 101466)</name>
    <name type="common">Phialophora europaea</name>
    <dbReference type="NCBI Taxonomy" id="1220924"/>
    <lineage>
        <taxon>Eukaryota</taxon>
        <taxon>Fungi</taxon>
        <taxon>Dikarya</taxon>
        <taxon>Ascomycota</taxon>
        <taxon>Pezizomycotina</taxon>
        <taxon>Eurotiomycetes</taxon>
        <taxon>Chaetothyriomycetidae</taxon>
        <taxon>Chaetothyriales</taxon>
        <taxon>Cyphellophoraceae</taxon>
        <taxon>Cyphellophora</taxon>
    </lineage>
</organism>
<sequence length="403" mass="44517">MAPSADPISQPMNGHIKQRVSSRLFSLSQKPSLSAFKELTAQTTHASTYPLANSLASNIPVYDLSGYDVADAATISRLSDEWNHILLSGPGVYILRNFLPDIPLIDTVNEVFESIIDAERATARGDHFAAVGSNSRIWNSYQKHAEKDPATFVRYYSNPWLVHAAESWLGPAYQVTAQVNMVHPGGKPQMAHRDYHIGFQTAEESAKFPRSMHVASQFLTLQGAVAHSDMPLETGPTRFLPYSQMFEDGFMAYRLPEFSDYFNQSWVSAPLSKGDAVFFNPALFHAAGQNDSNDIERSANLLQISSAFGKTMESIDTQKIIENAWSHVVALHKREGFSPAVEAAIKSIGDGYPFPTNLDCRPPQSGGMAPESEQQLLTRALREGRDEKETVAAARQIRLDSLP</sequence>
<dbReference type="OrthoDB" id="187894at2759"/>
<dbReference type="Proteomes" id="UP000030752">
    <property type="component" value="Unassembled WGS sequence"/>
</dbReference>
<dbReference type="RefSeq" id="XP_008721613.1">
    <property type="nucleotide sequence ID" value="XM_008723391.1"/>
</dbReference>
<dbReference type="VEuPathDB" id="FungiDB:HMPREF1541_09073"/>
<dbReference type="InterPro" id="IPR008775">
    <property type="entry name" value="Phytyl_CoA_dOase-like"/>
</dbReference>